<organism evidence="4 5">
    <name type="scientific">Sphingomonas suaedae</name>
    <dbReference type="NCBI Taxonomy" id="2599297"/>
    <lineage>
        <taxon>Bacteria</taxon>
        <taxon>Pseudomonadati</taxon>
        <taxon>Pseudomonadota</taxon>
        <taxon>Alphaproteobacteria</taxon>
        <taxon>Sphingomonadales</taxon>
        <taxon>Sphingomonadaceae</taxon>
        <taxon>Sphingomonas</taxon>
    </lineage>
</organism>
<dbReference type="RefSeq" id="WP_145849243.1">
    <property type="nucleotide sequence ID" value="NZ_CP042239.1"/>
</dbReference>
<evidence type="ECO:0000313" key="4">
    <source>
        <dbReference type="EMBL" id="QDX27769.1"/>
    </source>
</evidence>
<evidence type="ECO:0000259" key="3">
    <source>
        <dbReference type="Pfam" id="PF13505"/>
    </source>
</evidence>
<accession>A0A518RK29</accession>
<name>A0A518RK29_9SPHN</name>
<reference evidence="4 5" key="1">
    <citation type="submission" date="2019-07" db="EMBL/GenBank/DDBJ databases">
        <title>Sphingomonas alkalisoli sp. nov., isolated from rhizosphere soil of Suaedae salsa.</title>
        <authorList>
            <person name="Zhang H."/>
            <person name="Xu L."/>
            <person name="Zhang J.-X."/>
            <person name="Sun J.-Q."/>
        </authorList>
    </citation>
    <scope>NUCLEOTIDE SEQUENCE [LARGE SCALE GENOMIC DNA]</scope>
    <source>
        <strain evidence="4 5">XS-10</strain>
    </source>
</reference>
<evidence type="ECO:0000256" key="1">
    <source>
        <dbReference type="ARBA" id="ARBA00022729"/>
    </source>
</evidence>
<feature type="signal peptide" evidence="2">
    <location>
        <begin position="1"/>
        <end position="21"/>
    </location>
</feature>
<dbReference type="EMBL" id="CP042239">
    <property type="protein sequence ID" value="QDX27769.1"/>
    <property type="molecule type" value="Genomic_DNA"/>
</dbReference>
<dbReference type="Proteomes" id="UP000318055">
    <property type="component" value="Chromosome"/>
</dbReference>
<dbReference type="Pfam" id="PF13505">
    <property type="entry name" value="OMP_b-brl"/>
    <property type="match status" value="1"/>
</dbReference>
<dbReference type="OrthoDB" id="7410209at2"/>
<sequence length="151" mass="15274">MRKIVILAALAAATVASPALAQSGEGRAEVRGGIAWAQGQEEAFAGIAAGYDFDLGDTAFVGAEVSADKVLAGGADVLFSVGGRVGAKVGDAGRVYALGGYGFTEGDDGAFAGAGYQHNLGEKLFAKIEYRRTLVEGPDVNFAGVGVGLRF</sequence>
<dbReference type="SUPFAM" id="SSF56925">
    <property type="entry name" value="OMPA-like"/>
    <property type="match status" value="1"/>
</dbReference>
<dbReference type="InterPro" id="IPR027385">
    <property type="entry name" value="Beta-barrel_OMP"/>
</dbReference>
<dbReference type="InterPro" id="IPR011250">
    <property type="entry name" value="OMP/PagP_B-barrel"/>
</dbReference>
<dbReference type="KEGG" id="ssua:FPZ54_18315"/>
<feature type="domain" description="Outer membrane protein beta-barrel" evidence="3">
    <location>
        <begin position="8"/>
        <end position="151"/>
    </location>
</feature>
<keyword evidence="5" id="KW-1185">Reference proteome</keyword>
<dbReference type="AlphaFoldDB" id="A0A518RK29"/>
<feature type="chain" id="PRO_5021980156" evidence="2">
    <location>
        <begin position="22"/>
        <end position="151"/>
    </location>
</feature>
<evidence type="ECO:0000313" key="5">
    <source>
        <dbReference type="Proteomes" id="UP000318055"/>
    </source>
</evidence>
<evidence type="ECO:0000256" key="2">
    <source>
        <dbReference type="SAM" id="SignalP"/>
    </source>
</evidence>
<gene>
    <name evidence="4" type="ORF">FPZ54_18315</name>
</gene>
<protein>
    <submittedName>
        <fullName evidence="4">Porin family protein</fullName>
    </submittedName>
</protein>
<keyword evidence="1 2" id="KW-0732">Signal</keyword>
<proteinExistence type="predicted"/>